<feature type="region of interest" description="Disordered" evidence="2">
    <location>
        <begin position="801"/>
        <end position="850"/>
    </location>
</feature>
<protein>
    <recommendedName>
        <fullName evidence="3">FHA domain-containing protein</fullName>
    </recommendedName>
</protein>
<feature type="region of interest" description="Disordered" evidence="2">
    <location>
        <begin position="628"/>
        <end position="649"/>
    </location>
</feature>
<accession>A0ABQ7WRH4</accession>
<feature type="coiled-coil region" evidence="1">
    <location>
        <begin position="262"/>
        <end position="307"/>
    </location>
</feature>
<feature type="compositionally biased region" description="Basic and acidic residues" evidence="2">
    <location>
        <begin position="807"/>
        <end position="818"/>
    </location>
</feature>
<evidence type="ECO:0000256" key="2">
    <source>
        <dbReference type="SAM" id="MobiDB-lite"/>
    </source>
</evidence>
<feature type="coiled-coil region" evidence="1">
    <location>
        <begin position="358"/>
        <end position="391"/>
    </location>
</feature>
<keyword evidence="1" id="KW-0175">Coiled coil</keyword>
<keyword evidence="5" id="KW-1185">Reference proteome</keyword>
<evidence type="ECO:0000259" key="3">
    <source>
        <dbReference type="PROSITE" id="PS50006"/>
    </source>
</evidence>
<proteinExistence type="predicted"/>
<name>A0ABQ7WRH4_SOLTU</name>
<dbReference type="EMBL" id="JAIVGD010000001">
    <property type="protein sequence ID" value="KAH0782597.1"/>
    <property type="molecule type" value="Genomic_DNA"/>
</dbReference>
<reference evidence="4 5" key="1">
    <citation type="journal article" date="2021" name="bioRxiv">
        <title>Chromosome-scale and haplotype-resolved genome assembly of a tetraploid potato cultivar.</title>
        <authorList>
            <person name="Sun H."/>
            <person name="Jiao W.-B."/>
            <person name="Krause K."/>
            <person name="Campoy J.A."/>
            <person name="Goel M."/>
            <person name="Folz-Donahue K."/>
            <person name="Kukat C."/>
            <person name="Huettel B."/>
            <person name="Schneeberger K."/>
        </authorList>
    </citation>
    <scope>NUCLEOTIDE SEQUENCE [LARGE SCALE GENOMIC DNA]</scope>
    <source>
        <strain evidence="4">SolTubOtavaFocal</strain>
        <tissue evidence="4">Leaves</tissue>
    </source>
</reference>
<evidence type="ECO:0000313" key="4">
    <source>
        <dbReference type="EMBL" id="KAH0782597.1"/>
    </source>
</evidence>
<feature type="compositionally biased region" description="Polar residues" evidence="2">
    <location>
        <begin position="16"/>
        <end position="40"/>
    </location>
</feature>
<dbReference type="PANTHER" id="PTHR47458:SF1">
    <property type="entry name" value="SMAD_FHA DOMAIN-CONTAINING PROTEIN"/>
    <property type="match status" value="1"/>
</dbReference>
<feature type="compositionally biased region" description="Acidic residues" evidence="2">
    <location>
        <begin position="921"/>
        <end position="936"/>
    </location>
</feature>
<gene>
    <name evidence="4" type="ORF">KY290_002195</name>
</gene>
<feature type="compositionally biased region" description="Polar residues" evidence="2">
    <location>
        <begin position="824"/>
        <end position="844"/>
    </location>
</feature>
<comment type="caution">
    <text evidence="4">The sequence shown here is derived from an EMBL/GenBank/DDBJ whole genome shotgun (WGS) entry which is preliminary data.</text>
</comment>
<feature type="region of interest" description="Disordered" evidence="2">
    <location>
        <begin position="871"/>
        <end position="936"/>
    </location>
</feature>
<dbReference type="PANTHER" id="PTHR47458">
    <property type="entry name" value="SMAD/FHA DOMAIN-CONTAINING PROTEIN"/>
    <property type="match status" value="1"/>
</dbReference>
<organism evidence="4 5">
    <name type="scientific">Solanum tuberosum</name>
    <name type="common">Potato</name>
    <dbReference type="NCBI Taxonomy" id="4113"/>
    <lineage>
        <taxon>Eukaryota</taxon>
        <taxon>Viridiplantae</taxon>
        <taxon>Streptophyta</taxon>
        <taxon>Embryophyta</taxon>
        <taxon>Tracheophyta</taxon>
        <taxon>Spermatophyta</taxon>
        <taxon>Magnoliopsida</taxon>
        <taxon>eudicotyledons</taxon>
        <taxon>Gunneridae</taxon>
        <taxon>Pentapetalae</taxon>
        <taxon>asterids</taxon>
        <taxon>lamiids</taxon>
        <taxon>Solanales</taxon>
        <taxon>Solanaceae</taxon>
        <taxon>Solanoideae</taxon>
        <taxon>Solaneae</taxon>
        <taxon>Solanum</taxon>
    </lineage>
</organism>
<dbReference type="PROSITE" id="PS50006">
    <property type="entry name" value="FHA_DOMAIN"/>
    <property type="match status" value="1"/>
</dbReference>
<evidence type="ECO:0000256" key="1">
    <source>
        <dbReference type="SAM" id="Coils"/>
    </source>
</evidence>
<dbReference type="Proteomes" id="UP000826656">
    <property type="component" value="Unassembled WGS sequence"/>
</dbReference>
<dbReference type="InterPro" id="IPR000253">
    <property type="entry name" value="FHA_dom"/>
</dbReference>
<dbReference type="SUPFAM" id="SSF49879">
    <property type="entry name" value="SMAD/FHA domain"/>
    <property type="match status" value="1"/>
</dbReference>
<dbReference type="Pfam" id="PF00498">
    <property type="entry name" value="FHA"/>
    <property type="match status" value="1"/>
</dbReference>
<feature type="coiled-coil region" evidence="1">
    <location>
        <begin position="437"/>
        <end position="576"/>
    </location>
</feature>
<dbReference type="SMART" id="SM00240">
    <property type="entry name" value="FHA"/>
    <property type="match status" value="1"/>
</dbReference>
<sequence length="936" mass="103316">MANEDDNPTTPLAAKLNSNPSKDQSPARSESCSSLPPSNCNGKNNCKINDVNGIDNSPLQRNPQSPEDFILSVASKIASQPLQYSDPDVWGVLTAISDKARKRLQGINMLLTSEEHCIGRMVDNTRFQILSPAVSAYHCKIYRKKVVSEDVEHPTNCCTAVFLKDSSTNGTYLNWEKLNKSSPEARLRHGDIISIAFAPQHELAFAFVFREVLISASSADAAVLKRKAEEFGSESKRLKGIGIGTSEGPISLDDFRSMQRSNTELRKQLESHVATIDSLRSENRAVVDHHEKEMKELKESVSQSYLEQLKEVQQLLEAKGKELVDTSRVSSEQKHALEDLNERLSASEQSCFEANEIIRSQKLSISELKTLLDEEREQRKKEREKAALDLKTSTQRVQAEAQDEIRRLSESAIKREKEQQEIINKLQEDEKERCLLMETLRSKLEDTRQKLVVSDNKVRQLEAQLYEEQLSSACRKKKIEELEHERNMLSKELESEKAAREEAWAKVSALELEISAAMRDLDFERRRLKGARERIMLRETQLRAFYSTTEEISVLFAKQQEQLKAMQRTLKDEENYENTSVDIDLNPYNVNVNGSLLREKVGDGSHNVTRAGCSTSNQRRVRELFDLSSDDASATEKHDCNNRSEGGQDTQEVEFAGAQCVKGGFGSEVDGVGTAPLEGDGVGTELIPESDTAGVAANMEGDLVGTEQVQETESLGINSERNLDLNKFCAFAENTMQLDGGTLGKEAQVQNPAICDESMPPSPANNVAEGDNVIEDTEAEGTIRTADLLASEVAGSWACSTAPSVHGENDTPKSKDNDACPATLQDSGAQVGESQCATSTSKASSRWDQDRKALSEMIGIVAPDLKEQFSHAVGSDCDQGGNEGDASDSATESCSDDEDNIMNTEAASDAETVDGEKVNEDVMDEDDEATQEDSIG</sequence>
<feature type="region of interest" description="Disordered" evidence="2">
    <location>
        <begin position="1"/>
        <end position="40"/>
    </location>
</feature>
<dbReference type="InterPro" id="IPR008984">
    <property type="entry name" value="SMAD_FHA_dom_sf"/>
</dbReference>
<evidence type="ECO:0000313" key="5">
    <source>
        <dbReference type="Proteomes" id="UP000826656"/>
    </source>
</evidence>
<feature type="domain" description="FHA" evidence="3">
    <location>
        <begin position="116"/>
        <end position="178"/>
    </location>
</feature>
<dbReference type="Gene3D" id="2.60.200.20">
    <property type="match status" value="1"/>
</dbReference>